<evidence type="ECO:0000313" key="2">
    <source>
        <dbReference type="Proteomes" id="UP001151532"/>
    </source>
</evidence>
<gene>
    <name evidence="1" type="ORF">OIU79_008211</name>
</gene>
<sequence>MSAGDGNQFISVHPDDLKFI</sequence>
<dbReference type="Proteomes" id="UP001151532">
    <property type="component" value="Chromosome 1"/>
</dbReference>
<keyword evidence="2" id="KW-1185">Reference proteome</keyword>
<dbReference type="AlphaFoldDB" id="A0A9Q0YVT9"/>
<reference evidence="1" key="2">
    <citation type="journal article" date="2023" name="Int. J. Mol. Sci.">
        <title>De Novo Assembly and Annotation of 11 Diverse Shrub Willow (Salix) Genomes Reveals Novel Gene Organization in Sex-Linked Regions.</title>
        <authorList>
            <person name="Hyden B."/>
            <person name="Feng K."/>
            <person name="Yates T.B."/>
            <person name="Jawdy S."/>
            <person name="Cereghino C."/>
            <person name="Smart L.B."/>
            <person name="Muchero W."/>
        </authorList>
    </citation>
    <scope>NUCLEOTIDE SEQUENCE</scope>
    <source>
        <tissue evidence="1">Shoot tip</tissue>
    </source>
</reference>
<comment type="caution">
    <text evidence="1">The sequence shown here is derived from an EMBL/GenBank/DDBJ whole genome shotgun (WGS) entry which is preliminary data.</text>
</comment>
<dbReference type="EMBL" id="JAPFFK010000015">
    <property type="protein sequence ID" value="KAJ6711944.1"/>
    <property type="molecule type" value="Genomic_DNA"/>
</dbReference>
<reference evidence="1" key="1">
    <citation type="submission" date="2022-11" db="EMBL/GenBank/DDBJ databases">
        <authorList>
            <person name="Hyden B.L."/>
            <person name="Feng K."/>
            <person name="Yates T."/>
            <person name="Jawdy S."/>
            <person name="Smart L.B."/>
            <person name="Muchero W."/>
        </authorList>
    </citation>
    <scope>NUCLEOTIDE SEQUENCE</scope>
    <source>
        <tissue evidence="1">Shoot tip</tissue>
    </source>
</reference>
<proteinExistence type="predicted"/>
<feature type="non-terminal residue" evidence="1">
    <location>
        <position position="20"/>
    </location>
</feature>
<accession>A0A9Q0YVT9</accession>
<evidence type="ECO:0000313" key="1">
    <source>
        <dbReference type="EMBL" id="KAJ6711944.1"/>
    </source>
</evidence>
<protein>
    <submittedName>
        <fullName evidence="1">Uncharacterized protein</fullName>
    </submittedName>
</protein>
<organism evidence="1 2">
    <name type="scientific">Salix purpurea</name>
    <name type="common">Purple osier willow</name>
    <dbReference type="NCBI Taxonomy" id="77065"/>
    <lineage>
        <taxon>Eukaryota</taxon>
        <taxon>Viridiplantae</taxon>
        <taxon>Streptophyta</taxon>
        <taxon>Embryophyta</taxon>
        <taxon>Tracheophyta</taxon>
        <taxon>Spermatophyta</taxon>
        <taxon>Magnoliopsida</taxon>
        <taxon>eudicotyledons</taxon>
        <taxon>Gunneridae</taxon>
        <taxon>Pentapetalae</taxon>
        <taxon>rosids</taxon>
        <taxon>fabids</taxon>
        <taxon>Malpighiales</taxon>
        <taxon>Salicaceae</taxon>
        <taxon>Saliceae</taxon>
        <taxon>Salix</taxon>
    </lineage>
</organism>
<name>A0A9Q0YVT9_SALPP</name>